<dbReference type="RefSeq" id="WP_068006628.1">
    <property type="nucleotide sequence ID" value="NZ_QQBC01000005.1"/>
</dbReference>
<protein>
    <recommendedName>
        <fullName evidence="4">Hemophore-related protein</fullName>
    </recommendedName>
</protein>
<dbReference type="Proteomes" id="UP000254869">
    <property type="component" value="Unassembled WGS sequence"/>
</dbReference>
<dbReference type="AlphaFoldDB" id="A0A370I7V9"/>
<name>A0A370I7V9_9NOCA</name>
<accession>A0A370I7V9</accession>
<evidence type="ECO:0000313" key="3">
    <source>
        <dbReference type="Proteomes" id="UP000254869"/>
    </source>
</evidence>
<keyword evidence="3" id="KW-1185">Reference proteome</keyword>
<proteinExistence type="predicted"/>
<dbReference type="EMBL" id="QQBC01000005">
    <property type="protein sequence ID" value="RDI66231.1"/>
    <property type="molecule type" value="Genomic_DNA"/>
</dbReference>
<evidence type="ECO:0000313" key="2">
    <source>
        <dbReference type="EMBL" id="RDI66231.1"/>
    </source>
</evidence>
<sequence>MKAALFSALAVPLLIAAPAIAHADEGDPPPIFTPQEQCDTTKALVDTIRKQNPDATPEQIADAYLRIMDSKGAYRGIESARERDRQFLLENIAACGLG</sequence>
<comment type="caution">
    <text evidence="2">The sequence shown here is derived from an EMBL/GenBank/DDBJ whole genome shotgun (WGS) entry which is preliminary data.</text>
</comment>
<evidence type="ECO:0008006" key="4">
    <source>
        <dbReference type="Google" id="ProtNLM"/>
    </source>
</evidence>
<feature type="chain" id="PRO_5016778838" description="Hemophore-related protein" evidence="1">
    <location>
        <begin position="24"/>
        <end position="98"/>
    </location>
</feature>
<feature type="signal peptide" evidence="1">
    <location>
        <begin position="1"/>
        <end position="23"/>
    </location>
</feature>
<reference evidence="2 3" key="1">
    <citation type="submission" date="2018-07" db="EMBL/GenBank/DDBJ databases">
        <title>Genomic Encyclopedia of Type Strains, Phase IV (KMG-IV): sequencing the most valuable type-strain genomes for metagenomic binning, comparative biology and taxonomic classification.</title>
        <authorList>
            <person name="Goeker M."/>
        </authorList>
    </citation>
    <scope>NUCLEOTIDE SEQUENCE [LARGE SCALE GENOMIC DNA]</scope>
    <source>
        <strain evidence="2 3">DSM 44290</strain>
    </source>
</reference>
<evidence type="ECO:0000256" key="1">
    <source>
        <dbReference type="SAM" id="SignalP"/>
    </source>
</evidence>
<keyword evidence="1" id="KW-0732">Signal</keyword>
<gene>
    <name evidence="2" type="ORF">DFR76_105555</name>
</gene>
<organism evidence="2 3">
    <name type="scientific">Nocardia pseudobrasiliensis</name>
    <dbReference type="NCBI Taxonomy" id="45979"/>
    <lineage>
        <taxon>Bacteria</taxon>
        <taxon>Bacillati</taxon>
        <taxon>Actinomycetota</taxon>
        <taxon>Actinomycetes</taxon>
        <taxon>Mycobacteriales</taxon>
        <taxon>Nocardiaceae</taxon>
        <taxon>Nocardia</taxon>
    </lineage>
</organism>